<protein>
    <submittedName>
        <fullName evidence="2">Uncharacterized protein</fullName>
    </submittedName>
</protein>
<feature type="region of interest" description="Disordered" evidence="1">
    <location>
        <begin position="1"/>
        <end position="52"/>
    </location>
</feature>
<evidence type="ECO:0000313" key="2">
    <source>
        <dbReference type="EMBL" id="PNY17078.1"/>
    </source>
</evidence>
<organism evidence="2 3">
    <name type="scientific">Trifolium pratense</name>
    <name type="common">Red clover</name>
    <dbReference type="NCBI Taxonomy" id="57577"/>
    <lineage>
        <taxon>Eukaryota</taxon>
        <taxon>Viridiplantae</taxon>
        <taxon>Streptophyta</taxon>
        <taxon>Embryophyta</taxon>
        <taxon>Tracheophyta</taxon>
        <taxon>Spermatophyta</taxon>
        <taxon>Magnoliopsida</taxon>
        <taxon>eudicotyledons</taxon>
        <taxon>Gunneridae</taxon>
        <taxon>Pentapetalae</taxon>
        <taxon>rosids</taxon>
        <taxon>fabids</taxon>
        <taxon>Fabales</taxon>
        <taxon>Fabaceae</taxon>
        <taxon>Papilionoideae</taxon>
        <taxon>50 kb inversion clade</taxon>
        <taxon>NPAAA clade</taxon>
        <taxon>Hologalegina</taxon>
        <taxon>IRL clade</taxon>
        <taxon>Trifolieae</taxon>
        <taxon>Trifolium</taxon>
    </lineage>
</organism>
<reference evidence="2 3" key="2">
    <citation type="journal article" date="2017" name="Front. Plant Sci.">
        <title>Gene Classification and Mining of Molecular Markers Useful in Red Clover (Trifolium pratense) Breeding.</title>
        <authorList>
            <person name="Istvanek J."/>
            <person name="Dluhosova J."/>
            <person name="Dluhos P."/>
            <person name="Patkova L."/>
            <person name="Nedelnik J."/>
            <person name="Repkova J."/>
        </authorList>
    </citation>
    <scope>NUCLEOTIDE SEQUENCE [LARGE SCALE GENOMIC DNA]</scope>
    <source>
        <strain evidence="3">cv. Tatra</strain>
        <tissue evidence="2">Young leaves</tissue>
    </source>
</reference>
<feature type="compositionally biased region" description="Acidic residues" evidence="1">
    <location>
        <begin position="162"/>
        <end position="173"/>
    </location>
</feature>
<proteinExistence type="predicted"/>
<sequence length="173" mass="18956">MVTDECEEEVSDDDDGVNSQSGDDGKIVSDNENQNLSGEKDESANKEVQASQGIQEKYCCWSYKGLEQLRLLLPRKVLQKKEVPASDSEYDVDPDVQDIMPYAKKKTAGKKIPSNVSEAPMDNKTRFESLIKALSEEDADGNLDGDEEEGNEVEGNATTGGDNDEDTEGNVDI</sequence>
<name>A0A2K3PP59_TRIPR</name>
<dbReference type="EMBL" id="ASHM01009057">
    <property type="protein sequence ID" value="PNY17078.1"/>
    <property type="molecule type" value="Genomic_DNA"/>
</dbReference>
<comment type="caution">
    <text evidence="2">The sequence shown here is derived from an EMBL/GenBank/DDBJ whole genome shotgun (WGS) entry which is preliminary data.</text>
</comment>
<gene>
    <name evidence="2" type="ORF">L195_g013813</name>
</gene>
<reference evidence="2 3" key="1">
    <citation type="journal article" date="2014" name="Am. J. Bot.">
        <title>Genome assembly and annotation for red clover (Trifolium pratense; Fabaceae).</title>
        <authorList>
            <person name="Istvanek J."/>
            <person name="Jaros M."/>
            <person name="Krenek A."/>
            <person name="Repkova J."/>
        </authorList>
    </citation>
    <scope>NUCLEOTIDE SEQUENCE [LARGE SCALE GENOMIC DNA]</scope>
    <source>
        <strain evidence="3">cv. Tatra</strain>
        <tissue evidence="2">Young leaves</tissue>
    </source>
</reference>
<evidence type="ECO:0000313" key="3">
    <source>
        <dbReference type="Proteomes" id="UP000236291"/>
    </source>
</evidence>
<accession>A0A2K3PP59</accession>
<evidence type="ECO:0000256" key="1">
    <source>
        <dbReference type="SAM" id="MobiDB-lite"/>
    </source>
</evidence>
<feature type="region of interest" description="Disordered" evidence="1">
    <location>
        <begin position="134"/>
        <end position="173"/>
    </location>
</feature>
<dbReference type="AlphaFoldDB" id="A0A2K3PP59"/>
<feature type="compositionally biased region" description="Acidic residues" evidence="1">
    <location>
        <begin position="136"/>
        <end position="152"/>
    </location>
</feature>
<dbReference type="Proteomes" id="UP000236291">
    <property type="component" value="Unassembled WGS sequence"/>
</dbReference>
<feature type="compositionally biased region" description="Acidic residues" evidence="1">
    <location>
        <begin position="1"/>
        <end position="16"/>
    </location>
</feature>
<feature type="region of interest" description="Disordered" evidence="1">
    <location>
        <begin position="104"/>
        <end position="123"/>
    </location>
</feature>